<dbReference type="CDD" id="cd00093">
    <property type="entry name" value="HTH_XRE"/>
    <property type="match status" value="1"/>
</dbReference>
<dbReference type="PROSITE" id="PS50943">
    <property type="entry name" value="HTH_CROC1"/>
    <property type="match status" value="1"/>
</dbReference>
<dbReference type="SUPFAM" id="SSF47413">
    <property type="entry name" value="lambda repressor-like DNA-binding domains"/>
    <property type="match status" value="1"/>
</dbReference>
<organism evidence="3">
    <name type="scientific">uncultured Anaerotruncus sp</name>
    <dbReference type="NCBI Taxonomy" id="905011"/>
    <lineage>
        <taxon>Bacteria</taxon>
        <taxon>Bacillati</taxon>
        <taxon>Bacillota</taxon>
        <taxon>Clostridia</taxon>
        <taxon>Eubacteriales</taxon>
        <taxon>Oscillospiraceae</taxon>
        <taxon>Anaerotruncus</taxon>
        <taxon>environmental samples</taxon>
    </lineage>
</organism>
<dbReference type="EMBL" id="FMHG01000001">
    <property type="protein sequence ID" value="SCJ69168.1"/>
    <property type="molecule type" value="Genomic_DNA"/>
</dbReference>
<dbReference type="InterPro" id="IPR001387">
    <property type="entry name" value="Cro/C1-type_HTH"/>
</dbReference>
<protein>
    <submittedName>
        <fullName evidence="3">HTH-type transcriptional regulator immR</fullName>
    </submittedName>
</protein>
<dbReference type="GO" id="GO:0003677">
    <property type="term" value="F:DNA binding"/>
    <property type="evidence" value="ECO:0007669"/>
    <property type="project" value="UniProtKB-KW"/>
</dbReference>
<accession>A0A1C6IHQ1</accession>
<dbReference type="PANTHER" id="PTHR46558">
    <property type="entry name" value="TRACRIPTIONAL REGULATORY PROTEIN-RELATED-RELATED"/>
    <property type="match status" value="1"/>
</dbReference>
<dbReference type="AlphaFoldDB" id="A0A1C6IHQ1"/>
<evidence type="ECO:0000259" key="2">
    <source>
        <dbReference type="PROSITE" id="PS50943"/>
    </source>
</evidence>
<dbReference type="InterPro" id="IPR010982">
    <property type="entry name" value="Lambda_DNA-bd_dom_sf"/>
</dbReference>
<dbReference type="Gene3D" id="1.10.260.40">
    <property type="entry name" value="lambda repressor-like DNA-binding domains"/>
    <property type="match status" value="1"/>
</dbReference>
<name>A0A1C6IHQ1_9FIRM</name>
<reference evidence="3" key="1">
    <citation type="submission" date="2015-09" db="EMBL/GenBank/DDBJ databases">
        <authorList>
            <consortium name="Pathogen Informatics"/>
        </authorList>
    </citation>
    <scope>NUCLEOTIDE SEQUENCE</scope>
    <source>
        <strain evidence="3">2789STDY5834896</strain>
    </source>
</reference>
<feature type="domain" description="HTH cro/C1-type" evidence="2">
    <location>
        <begin position="9"/>
        <end position="63"/>
    </location>
</feature>
<dbReference type="PANTHER" id="PTHR46558:SF14">
    <property type="entry name" value="HTH-TYPE TRANSCRIPTIONAL REGULATOR ANSR"/>
    <property type="match status" value="1"/>
</dbReference>
<sequence length="235" mass="26173">MNADFHRILTLLRKEKGVSQKQVAASLGISQALLSHYEKGIRECGLEFVVKVADYYGVSCDYLLGRSPDRAGLTLSVEDIPDSDEPGKQNIMQHGSIMPVLNKKLITNSLHIVFDMLAKGGNASLTKEVSSYIMVAVYKMFRKLYGLTPKNQSTMFSVSKVRYSQLCDAAMHESVADIDCLDQNVDLGDMRPLEDRDDFELTTQSLAENYPLFYSSLQNLISNVEDTLGKDSGKK</sequence>
<proteinExistence type="predicted"/>
<evidence type="ECO:0000313" key="3">
    <source>
        <dbReference type="EMBL" id="SCJ69168.1"/>
    </source>
</evidence>
<gene>
    <name evidence="3" type="primary">immR_5</name>
    <name evidence="3" type="ORF">SAMEA3545359_01450</name>
</gene>
<dbReference type="Pfam" id="PF01381">
    <property type="entry name" value="HTH_3"/>
    <property type="match status" value="1"/>
</dbReference>
<evidence type="ECO:0000256" key="1">
    <source>
        <dbReference type="ARBA" id="ARBA00023125"/>
    </source>
</evidence>
<dbReference type="SMART" id="SM00530">
    <property type="entry name" value="HTH_XRE"/>
    <property type="match status" value="1"/>
</dbReference>
<keyword evidence="1" id="KW-0238">DNA-binding</keyword>